<reference evidence="1" key="1">
    <citation type="journal article" date="2014" name="Front. Microbiol.">
        <title>High frequency of phylogenetically diverse reductive dehalogenase-homologous genes in deep subseafloor sedimentary metagenomes.</title>
        <authorList>
            <person name="Kawai M."/>
            <person name="Futagami T."/>
            <person name="Toyoda A."/>
            <person name="Takaki Y."/>
            <person name="Nishi S."/>
            <person name="Hori S."/>
            <person name="Arai W."/>
            <person name="Tsubouchi T."/>
            <person name="Morono Y."/>
            <person name="Uchiyama I."/>
            <person name="Ito T."/>
            <person name="Fujiyama A."/>
            <person name="Inagaki F."/>
            <person name="Takami H."/>
        </authorList>
    </citation>
    <scope>NUCLEOTIDE SEQUENCE</scope>
    <source>
        <strain evidence="1">Expedition CK06-06</strain>
    </source>
</reference>
<sequence>MPYPAYMEESIHKVAATRPSRLEETFSRIPQAEREGLVNEFHPDYKKEYLRELKIGPNKGIIWQEHWRNGP</sequence>
<gene>
    <name evidence="1" type="ORF">S06H3_12191</name>
</gene>
<comment type="caution">
    <text evidence="1">The sequence shown here is derived from an EMBL/GenBank/DDBJ whole genome shotgun (WGS) entry which is preliminary data.</text>
</comment>
<evidence type="ECO:0000313" key="1">
    <source>
        <dbReference type="EMBL" id="GAI06101.1"/>
    </source>
</evidence>
<dbReference type="AlphaFoldDB" id="X1LJU7"/>
<proteinExistence type="predicted"/>
<dbReference type="EMBL" id="BARV01005977">
    <property type="protein sequence ID" value="GAI06101.1"/>
    <property type="molecule type" value="Genomic_DNA"/>
</dbReference>
<name>X1LJU7_9ZZZZ</name>
<protein>
    <submittedName>
        <fullName evidence="1">Uncharacterized protein</fullName>
    </submittedName>
</protein>
<organism evidence="1">
    <name type="scientific">marine sediment metagenome</name>
    <dbReference type="NCBI Taxonomy" id="412755"/>
    <lineage>
        <taxon>unclassified sequences</taxon>
        <taxon>metagenomes</taxon>
        <taxon>ecological metagenomes</taxon>
    </lineage>
</organism>
<accession>X1LJU7</accession>